<feature type="compositionally biased region" description="Basic and acidic residues" evidence="6">
    <location>
        <begin position="561"/>
        <end position="577"/>
    </location>
</feature>
<feature type="compositionally biased region" description="Low complexity" evidence="6">
    <location>
        <begin position="458"/>
        <end position="468"/>
    </location>
</feature>
<evidence type="ECO:0000256" key="2">
    <source>
        <dbReference type="ARBA" id="ARBA00022777"/>
    </source>
</evidence>
<dbReference type="Pfam" id="PF08448">
    <property type="entry name" value="PAS_4"/>
    <property type="match status" value="1"/>
</dbReference>
<feature type="domain" description="Response regulatory" evidence="7">
    <location>
        <begin position="14"/>
        <end position="130"/>
    </location>
</feature>
<reference evidence="9 10" key="1">
    <citation type="journal article" date="2012" name="Stand. Genomic Sci.">
        <title>Complete genome sequence of Halopiger xanaduensis type strain (SH-6(T)).</title>
        <authorList>
            <person name="Anderson I."/>
            <person name="Tindall B.J."/>
            <person name="Rohde M."/>
            <person name="Lucas S."/>
            <person name="Han J."/>
            <person name="Lapidus A."/>
            <person name="Cheng J.F."/>
            <person name="Goodwin L."/>
            <person name="Pitluck S."/>
            <person name="Peters L."/>
            <person name="Pati A."/>
            <person name="Mikhailova N."/>
            <person name="Pagani I."/>
            <person name="Teshima H."/>
            <person name="Han C."/>
            <person name="Tapia R."/>
            <person name="Land M."/>
            <person name="Woyke T."/>
            <person name="Klenk H.P."/>
            <person name="Kyrpides N."/>
            <person name="Ivanova N."/>
        </authorList>
    </citation>
    <scope>NUCLEOTIDE SEQUENCE [LARGE SCALE GENOMIC DNA]</scope>
    <source>
        <strain evidence="10">DSM 18323 / JCM 14033 / SH-6</strain>
    </source>
</reference>
<keyword evidence="4" id="KW-0804">Transcription</keyword>
<name>F8D5X4_HALXS</name>
<dbReference type="AlphaFoldDB" id="F8D5X4"/>
<dbReference type="InterPro" id="IPR001789">
    <property type="entry name" value="Sig_transdc_resp-reg_receiver"/>
</dbReference>
<dbReference type="Gene3D" id="3.30.450.20">
    <property type="entry name" value="PAS domain"/>
    <property type="match status" value="3"/>
</dbReference>
<dbReference type="GeneID" id="10798037"/>
<evidence type="ECO:0000313" key="10">
    <source>
        <dbReference type="Proteomes" id="UP000006794"/>
    </source>
</evidence>
<evidence type="ECO:0000259" key="7">
    <source>
        <dbReference type="PROSITE" id="PS50110"/>
    </source>
</evidence>
<evidence type="ECO:0000256" key="4">
    <source>
        <dbReference type="ARBA" id="ARBA00023163"/>
    </source>
</evidence>
<dbReference type="PANTHER" id="PTHR34236">
    <property type="entry name" value="DIMETHYL SULFOXIDE REDUCTASE TRANSCRIPTIONAL ACTIVATOR"/>
    <property type="match status" value="1"/>
</dbReference>
<evidence type="ECO:0000256" key="6">
    <source>
        <dbReference type="SAM" id="MobiDB-lite"/>
    </source>
</evidence>
<dbReference type="GO" id="GO:0016301">
    <property type="term" value="F:kinase activity"/>
    <property type="evidence" value="ECO:0007669"/>
    <property type="project" value="UniProtKB-KW"/>
</dbReference>
<dbReference type="InterPro" id="IPR031803">
    <property type="entry name" value="BAT_GAF/HTH-assoc"/>
</dbReference>
<comment type="caution">
    <text evidence="5">Lacks conserved residue(s) required for the propagation of feature annotation.</text>
</comment>
<dbReference type="GO" id="GO:0000160">
    <property type="term" value="P:phosphorelay signal transduction system"/>
    <property type="evidence" value="ECO:0007669"/>
    <property type="project" value="InterPro"/>
</dbReference>
<dbReference type="InterPro" id="IPR007050">
    <property type="entry name" value="HTH_bacterioopsin"/>
</dbReference>
<dbReference type="PROSITE" id="PS50112">
    <property type="entry name" value="PAS"/>
    <property type="match status" value="1"/>
</dbReference>
<evidence type="ECO:0000256" key="5">
    <source>
        <dbReference type="PROSITE-ProRule" id="PRU00169"/>
    </source>
</evidence>
<dbReference type="InterPro" id="IPR035965">
    <property type="entry name" value="PAS-like_dom_sf"/>
</dbReference>
<dbReference type="SMART" id="SM00091">
    <property type="entry name" value="PAS"/>
    <property type="match status" value="3"/>
</dbReference>
<dbReference type="Pfam" id="PF15915">
    <property type="entry name" value="BAT"/>
    <property type="match status" value="1"/>
</dbReference>
<dbReference type="eggNOG" id="arCOG02388">
    <property type="taxonomic scope" value="Archaea"/>
</dbReference>
<keyword evidence="2" id="KW-0418">Kinase</keyword>
<dbReference type="Gene3D" id="3.40.50.2300">
    <property type="match status" value="1"/>
</dbReference>
<dbReference type="InterPro" id="IPR003018">
    <property type="entry name" value="GAF"/>
</dbReference>
<organism evidence="9 10">
    <name type="scientific">Halopiger xanaduensis (strain DSM 18323 / JCM 14033 / SH-6)</name>
    <dbReference type="NCBI Taxonomy" id="797210"/>
    <lineage>
        <taxon>Archaea</taxon>
        <taxon>Methanobacteriati</taxon>
        <taxon>Methanobacteriota</taxon>
        <taxon>Stenosarchaea group</taxon>
        <taxon>Halobacteria</taxon>
        <taxon>Halobacteriales</taxon>
        <taxon>Natrialbaceae</taxon>
        <taxon>Halopiger</taxon>
    </lineage>
</organism>
<keyword evidence="3" id="KW-0805">Transcription regulation</keyword>
<dbReference type="SUPFAM" id="SSF52172">
    <property type="entry name" value="CheY-like"/>
    <property type="match status" value="1"/>
</dbReference>
<dbReference type="EMBL" id="CP002839">
    <property type="protein sequence ID" value="AEH37700.1"/>
    <property type="molecule type" value="Genomic_DNA"/>
</dbReference>
<dbReference type="Pfam" id="PF00989">
    <property type="entry name" value="PAS"/>
    <property type="match status" value="1"/>
</dbReference>
<sequence>MSDGATATVGDVVRVLVVGDSPRIDRTVDALAAAFDSAALVRARSVADALERLAETDVHCLVCEFRADRANADRGNGPSRLERLAARTDAPIVAVADGASADRALEAGATDVVETDDSSAVVAARVRNAAQRGRLAAETPETDRRARAVLEGSDALVLTVDEDGAITYASPAVESRLGYTPDELERTAFPRLVHPDDRDGVRDLLAAVAAAPFGSSERRTLRLRDADGRWRLVELTCADRLADPSIDGLVVTVTAVGLAGRDEGIRAAVDRLPGPVFALGPDWELRYANPAARQFFDGEPRPGTLVWRLLPETVRETFSSRLREAATTGSTVRFDAAIDDRRLEVLAAPDDDGLTVLARDVQPPETSAGEPARGRRERDRLDLLESTIDALEDGVAVLEGDTIELANAALLELADATTLVGREVDALFDDDLAATVRERARSPIVRWMEPITGRLESDAAAESSESGGLEAGDGRPVDVFVAPLPDDERERTLCVVRDRRRSGAAALSSVRDALADLARAETEADVRRAVVDGLRAAADAELAAWYLVDEDRLRPAAMTTRDGRPAVELPPIERDPPAFDDGDRDESSAGASADPFAVDEPTVYDRSALEPALARSGIRAERVLAVPVDDRAVALATSTEPMAFEALDLDAPAALADAASLALDRLAERARARDCRRDRTRLESALARDEQLRACERDLLAAETREGVERRLCDGVLSLSSADDGNRDRDGGGVELAWIGRTAAGRETLIAATWAGRDGEFLESASLPLESDADDPAVRTATSREPTIVDDLEAVATADVHREALERGFRAALSVPIEHDEFQYGTLTAYATRPAAFDEDLRDACTHLASVAGHAIGALERKRALLADSVAELEIVVRDESEPLSAIARGVGGRIDVRTVVPRTSGGSTVYCTVADADAETIRTTLEGISAVESFREVGDEDDGDDGDDANGGTGGNRAPFEIRLSESTVAETLAEYGGVLRSIAPVDDRARLVIELASTVDVRSFVRTIERTHPGTELAARRERDRSVPPARPFDAELRDRLSDRQLRTLEAAYYGGFFDWPRESTGEEVAETLGVSQPTFSRHLRLAQHKLFELLFDERDEE</sequence>
<dbReference type="InterPro" id="IPR000014">
    <property type="entry name" value="PAS"/>
</dbReference>
<feature type="region of interest" description="Disordered" evidence="6">
    <location>
        <begin position="559"/>
        <end position="597"/>
    </location>
</feature>
<dbReference type="Proteomes" id="UP000006794">
    <property type="component" value="Chromosome"/>
</dbReference>
<dbReference type="Pfam" id="PF04967">
    <property type="entry name" value="HTH_10"/>
    <property type="match status" value="1"/>
</dbReference>
<evidence type="ECO:0000256" key="1">
    <source>
        <dbReference type="ARBA" id="ARBA00022679"/>
    </source>
</evidence>
<feature type="compositionally biased region" description="Acidic residues" evidence="6">
    <location>
        <begin position="939"/>
        <end position="949"/>
    </location>
</feature>
<feature type="domain" description="PAS" evidence="8">
    <location>
        <begin position="142"/>
        <end position="212"/>
    </location>
</feature>
<dbReference type="HOGENOM" id="CLU_010057_0_0_2"/>
<evidence type="ECO:0000259" key="8">
    <source>
        <dbReference type="PROSITE" id="PS50112"/>
    </source>
</evidence>
<evidence type="ECO:0000313" key="9">
    <source>
        <dbReference type="EMBL" id="AEH37700.1"/>
    </source>
</evidence>
<dbReference type="PANTHER" id="PTHR34236:SF1">
    <property type="entry name" value="DIMETHYL SULFOXIDE REDUCTASE TRANSCRIPTIONAL ACTIVATOR"/>
    <property type="match status" value="1"/>
</dbReference>
<accession>F8D5X4</accession>
<protein>
    <submittedName>
        <fullName evidence="9">Putative PAS/PAC sensor protein</fullName>
    </submittedName>
</protein>
<dbReference type="eggNOG" id="arCOG02276">
    <property type="taxonomic scope" value="Archaea"/>
</dbReference>
<dbReference type="InterPro" id="IPR013656">
    <property type="entry name" value="PAS_4"/>
</dbReference>
<dbReference type="GO" id="GO:0006355">
    <property type="term" value="P:regulation of DNA-templated transcription"/>
    <property type="evidence" value="ECO:0007669"/>
    <property type="project" value="InterPro"/>
</dbReference>
<dbReference type="eggNOG" id="arCOG06712">
    <property type="taxonomic scope" value="Archaea"/>
</dbReference>
<dbReference type="SUPFAM" id="SSF55785">
    <property type="entry name" value="PYP-like sensor domain (PAS domain)"/>
    <property type="match status" value="2"/>
</dbReference>
<dbReference type="InterPro" id="IPR029016">
    <property type="entry name" value="GAF-like_dom_sf"/>
</dbReference>
<dbReference type="PROSITE" id="PS50110">
    <property type="entry name" value="RESPONSE_REGULATORY"/>
    <property type="match status" value="1"/>
</dbReference>
<dbReference type="STRING" id="797210.Halxa_3086"/>
<dbReference type="Pfam" id="PF13426">
    <property type="entry name" value="PAS_9"/>
    <property type="match status" value="1"/>
</dbReference>
<dbReference type="Pfam" id="PF13185">
    <property type="entry name" value="GAF_2"/>
    <property type="match status" value="1"/>
</dbReference>
<keyword evidence="10" id="KW-1185">Reference proteome</keyword>
<gene>
    <name evidence="9" type="ordered locus">Halxa_3086</name>
</gene>
<dbReference type="RefSeq" id="WP_013880590.1">
    <property type="nucleotide sequence ID" value="NC_015666.1"/>
</dbReference>
<proteinExistence type="predicted"/>
<evidence type="ECO:0000256" key="3">
    <source>
        <dbReference type="ARBA" id="ARBA00023015"/>
    </source>
</evidence>
<dbReference type="KEGG" id="hxa:Halxa_3086"/>
<dbReference type="NCBIfam" id="TIGR00229">
    <property type="entry name" value="sensory_box"/>
    <property type="match status" value="1"/>
</dbReference>
<keyword evidence="1" id="KW-0808">Transferase</keyword>
<dbReference type="InterPro" id="IPR013767">
    <property type="entry name" value="PAS_fold"/>
</dbReference>
<feature type="region of interest" description="Disordered" evidence="6">
    <location>
        <begin position="935"/>
        <end position="960"/>
    </location>
</feature>
<dbReference type="Gene3D" id="3.30.450.40">
    <property type="match status" value="2"/>
</dbReference>
<dbReference type="SUPFAM" id="SSF55781">
    <property type="entry name" value="GAF domain-like"/>
    <property type="match status" value="2"/>
</dbReference>
<dbReference type="CDD" id="cd00130">
    <property type="entry name" value="PAS"/>
    <property type="match status" value="2"/>
</dbReference>
<feature type="region of interest" description="Disordered" evidence="6">
    <location>
        <begin position="456"/>
        <end position="477"/>
    </location>
</feature>
<dbReference type="OrthoDB" id="186758at2157"/>
<dbReference type="InterPro" id="IPR011006">
    <property type="entry name" value="CheY-like_superfamily"/>
</dbReference>